<dbReference type="InterPro" id="IPR023035">
    <property type="entry name" value="Ribosomal_uS9_bac/plastid"/>
</dbReference>
<geneLocation type="chloroplast" evidence="7"/>
<evidence type="ECO:0000256" key="3">
    <source>
        <dbReference type="ARBA" id="ARBA00023274"/>
    </source>
</evidence>
<organism evidence="7">
    <name type="scientific">Elliptochloris bilobata</name>
    <dbReference type="NCBI Taxonomy" id="381761"/>
    <lineage>
        <taxon>Eukaryota</taxon>
        <taxon>Viridiplantae</taxon>
        <taxon>Chlorophyta</taxon>
        <taxon>core chlorophytes</taxon>
        <taxon>Trebouxiophyceae</taxon>
        <taxon>Trebouxiophyceae incertae sedis</taxon>
        <taxon>Elliptochloris clade</taxon>
        <taxon>Elliptochloris</taxon>
    </lineage>
</organism>
<reference evidence="7" key="1">
    <citation type="journal article" date="2014" name="BMC Evol. Biol.">
        <title>Chloroplast phylogenomic analysis resolves deep-level relationships within the green algal class Trebouxiophyceae.</title>
        <authorList>
            <person name="Lemieux C."/>
            <person name="Otis C."/>
            <person name="Turmel M."/>
        </authorList>
    </citation>
    <scope>NUCLEOTIDE SEQUENCE</scope>
</reference>
<dbReference type="PANTHER" id="PTHR21569">
    <property type="entry name" value="RIBOSOMAL PROTEIN S9"/>
    <property type="match status" value="1"/>
</dbReference>
<keyword evidence="7" id="KW-0150">Chloroplast</keyword>
<comment type="similarity">
    <text evidence="1 5 6">Belongs to the universal ribosomal protein uS9 family.</text>
</comment>
<comment type="subcellular location">
    <subcellularLocation>
        <location evidence="5">Plastid</location>
        <location evidence="5">Chloroplast</location>
    </subcellularLocation>
</comment>
<evidence type="ECO:0000313" key="7">
    <source>
        <dbReference type="EMBL" id="AIT95626.1"/>
    </source>
</evidence>
<dbReference type="GeneID" id="22161293"/>
<dbReference type="InterPro" id="IPR020568">
    <property type="entry name" value="Ribosomal_Su5_D2-typ_SF"/>
</dbReference>
<evidence type="ECO:0000256" key="2">
    <source>
        <dbReference type="ARBA" id="ARBA00022980"/>
    </source>
</evidence>
<dbReference type="RefSeq" id="YP_009106776.1">
    <property type="nucleotide sequence ID" value="NC_025548.1"/>
</dbReference>
<dbReference type="GO" id="GO:0015935">
    <property type="term" value="C:small ribosomal subunit"/>
    <property type="evidence" value="ECO:0007669"/>
    <property type="project" value="TreeGrafter"/>
</dbReference>
<accession>A0A097KR14</accession>
<keyword evidence="7" id="KW-0934">Plastid</keyword>
<dbReference type="Gene3D" id="3.30.230.10">
    <property type="match status" value="1"/>
</dbReference>
<dbReference type="EMBL" id="KM462887">
    <property type="protein sequence ID" value="AIT95626.1"/>
    <property type="molecule type" value="Genomic_DNA"/>
</dbReference>
<protein>
    <recommendedName>
        <fullName evidence="4 5">Small ribosomal subunit protein uS9c</fullName>
    </recommendedName>
</protein>
<name>A0A097KR14_9CHLO</name>
<dbReference type="Pfam" id="PF00380">
    <property type="entry name" value="Ribosomal_S9"/>
    <property type="match status" value="1"/>
</dbReference>
<dbReference type="FunFam" id="3.30.230.10:FF:000001">
    <property type="entry name" value="30S ribosomal protein S9"/>
    <property type="match status" value="1"/>
</dbReference>
<keyword evidence="2 5" id="KW-0689">Ribosomal protein</keyword>
<dbReference type="GO" id="GO:0006412">
    <property type="term" value="P:translation"/>
    <property type="evidence" value="ECO:0007669"/>
    <property type="project" value="UniProtKB-UniRule"/>
</dbReference>
<sequence>MVFTKSGTLFTGRRKSAIAQVKIIAGAGEFYINGISASEYMQGNNISLGGMEAPCKAISLEKKYDIVVKVEGGGLVGQSQAIQLGVARALSTLEPSHRTILKEKGFLRRDSRCKERRKYGLKKARKAPQFSKR</sequence>
<dbReference type="NCBIfam" id="NF001099">
    <property type="entry name" value="PRK00132.1"/>
    <property type="match status" value="1"/>
</dbReference>
<dbReference type="PANTHER" id="PTHR21569:SF1">
    <property type="entry name" value="SMALL RIBOSOMAL SUBUNIT PROTEIN US9M"/>
    <property type="match status" value="1"/>
</dbReference>
<dbReference type="GO" id="GO:0003723">
    <property type="term" value="F:RNA binding"/>
    <property type="evidence" value="ECO:0007669"/>
    <property type="project" value="TreeGrafter"/>
</dbReference>
<dbReference type="PROSITE" id="PS00360">
    <property type="entry name" value="RIBOSOMAL_S9"/>
    <property type="match status" value="1"/>
</dbReference>
<dbReference type="HAMAP" id="MF_00532_B">
    <property type="entry name" value="Ribosomal_uS9_B"/>
    <property type="match status" value="1"/>
</dbReference>
<evidence type="ECO:0000256" key="4">
    <source>
        <dbReference type="ARBA" id="ARBA00035152"/>
    </source>
</evidence>
<dbReference type="GO" id="GO:0009507">
    <property type="term" value="C:chloroplast"/>
    <property type="evidence" value="ECO:0007669"/>
    <property type="project" value="UniProtKB-SubCell"/>
</dbReference>
<gene>
    <name evidence="5 7" type="primary">rps9</name>
</gene>
<dbReference type="GO" id="GO:0003735">
    <property type="term" value="F:structural constituent of ribosome"/>
    <property type="evidence" value="ECO:0007669"/>
    <property type="project" value="InterPro"/>
</dbReference>
<dbReference type="SUPFAM" id="SSF54211">
    <property type="entry name" value="Ribosomal protein S5 domain 2-like"/>
    <property type="match status" value="1"/>
</dbReference>
<dbReference type="InterPro" id="IPR020574">
    <property type="entry name" value="Ribosomal_uS9_CS"/>
</dbReference>
<dbReference type="InterPro" id="IPR000754">
    <property type="entry name" value="Ribosomal_uS9"/>
</dbReference>
<proteinExistence type="inferred from homology"/>
<dbReference type="AlphaFoldDB" id="A0A097KR14"/>
<evidence type="ECO:0000256" key="1">
    <source>
        <dbReference type="ARBA" id="ARBA00005251"/>
    </source>
</evidence>
<evidence type="ECO:0000256" key="5">
    <source>
        <dbReference type="HAMAP-Rule" id="MF_00532"/>
    </source>
</evidence>
<evidence type="ECO:0000256" key="6">
    <source>
        <dbReference type="RuleBase" id="RU003815"/>
    </source>
</evidence>
<keyword evidence="3 5" id="KW-0687">Ribonucleoprotein</keyword>
<dbReference type="InterPro" id="IPR014721">
    <property type="entry name" value="Ribsml_uS5_D2-typ_fold_subgr"/>
</dbReference>